<dbReference type="Gramene" id="OMO67815">
    <property type="protein sequence ID" value="OMO67815"/>
    <property type="gene ID" value="CCACVL1_20295"/>
</dbReference>
<comment type="caution">
    <text evidence="1">The sequence shown here is derived from an EMBL/GenBank/DDBJ whole genome shotgun (WGS) entry which is preliminary data.</text>
</comment>
<protein>
    <submittedName>
        <fullName evidence="1">Uncharacterized protein</fullName>
    </submittedName>
</protein>
<evidence type="ECO:0000313" key="2">
    <source>
        <dbReference type="Proteomes" id="UP000188268"/>
    </source>
</evidence>
<organism evidence="1 2">
    <name type="scientific">Corchorus capsularis</name>
    <name type="common">Jute</name>
    <dbReference type="NCBI Taxonomy" id="210143"/>
    <lineage>
        <taxon>Eukaryota</taxon>
        <taxon>Viridiplantae</taxon>
        <taxon>Streptophyta</taxon>
        <taxon>Embryophyta</taxon>
        <taxon>Tracheophyta</taxon>
        <taxon>Spermatophyta</taxon>
        <taxon>Magnoliopsida</taxon>
        <taxon>eudicotyledons</taxon>
        <taxon>Gunneridae</taxon>
        <taxon>Pentapetalae</taxon>
        <taxon>rosids</taxon>
        <taxon>malvids</taxon>
        <taxon>Malvales</taxon>
        <taxon>Malvaceae</taxon>
        <taxon>Grewioideae</taxon>
        <taxon>Apeibeae</taxon>
        <taxon>Corchorus</taxon>
    </lineage>
</organism>
<gene>
    <name evidence="1" type="ORF">CCACVL1_20295</name>
</gene>
<evidence type="ECO:0000313" key="1">
    <source>
        <dbReference type="EMBL" id="OMO67815.1"/>
    </source>
</evidence>
<name>A0A1R3HBV5_COCAP</name>
<dbReference type="EMBL" id="AWWV01012355">
    <property type="protein sequence ID" value="OMO67815.1"/>
    <property type="molecule type" value="Genomic_DNA"/>
</dbReference>
<dbReference type="Proteomes" id="UP000188268">
    <property type="component" value="Unassembled WGS sequence"/>
</dbReference>
<keyword evidence="2" id="KW-1185">Reference proteome</keyword>
<sequence>MKRYDEPKGTAKIIGVEVWAKLLVLWCSISLS</sequence>
<dbReference type="AlphaFoldDB" id="A0A1R3HBV5"/>
<reference evidence="1 2" key="1">
    <citation type="submission" date="2013-09" db="EMBL/GenBank/DDBJ databases">
        <title>Corchorus capsularis genome sequencing.</title>
        <authorList>
            <person name="Alam M."/>
            <person name="Haque M.S."/>
            <person name="Islam M.S."/>
            <person name="Emdad E.M."/>
            <person name="Islam M.M."/>
            <person name="Ahmed B."/>
            <person name="Halim A."/>
            <person name="Hossen Q.M.M."/>
            <person name="Hossain M.Z."/>
            <person name="Ahmed R."/>
            <person name="Khan M.M."/>
            <person name="Islam R."/>
            <person name="Rashid M.M."/>
            <person name="Khan S.A."/>
            <person name="Rahman M.S."/>
            <person name="Alam M."/>
        </authorList>
    </citation>
    <scope>NUCLEOTIDE SEQUENCE [LARGE SCALE GENOMIC DNA]</scope>
    <source>
        <strain evidence="2">cv. CVL-1</strain>
        <tissue evidence="1">Whole seedling</tissue>
    </source>
</reference>
<accession>A0A1R3HBV5</accession>
<proteinExistence type="predicted"/>